<organism evidence="1 2">
    <name type="scientific">Dibothriocephalus latus</name>
    <name type="common">Fish tapeworm</name>
    <name type="synonym">Diphyllobothrium latum</name>
    <dbReference type="NCBI Taxonomy" id="60516"/>
    <lineage>
        <taxon>Eukaryota</taxon>
        <taxon>Metazoa</taxon>
        <taxon>Spiralia</taxon>
        <taxon>Lophotrochozoa</taxon>
        <taxon>Platyhelminthes</taxon>
        <taxon>Cestoda</taxon>
        <taxon>Eucestoda</taxon>
        <taxon>Diphyllobothriidea</taxon>
        <taxon>Diphyllobothriidae</taxon>
        <taxon>Dibothriocephalus</taxon>
    </lineage>
</organism>
<accession>A0A3P7PQ54</accession>
<dbReference type="AlphaFoldDB" id="A0A3P7PQ54"/>
<proteinExistence type="predicted"/>
<protein>
    <submittedName>
        <fullName evidence="1">Uncharacterized protein</fullName>
    </submittedName>
</protein>
<evidence type="ECO:0000313" key="1">
    <source>
        <dbReference type="EMBL" id="VDN45171.1"/>
    </source>
</evidence>
<dbReference type="Gene3D" id="6.10.140.1540">
    <property type="match status" value="1"/>
</dbReference>
<keyword evidence="2" id="KW-1185">Reference proteome</keyword>
<dbReference type="Proteomes" id="UP000281553">
    <property type="component" value="Unassembled WGS sequence"/>
</dbReference>
<gene>
    <name evidence="1" type="ORF">DILT_LOCUS19536</name>
</gene>
<evidence type="ECO:0000313" key="2">
    <source>
        <dbReference type="Proteomes" id="UP000281553"/>
    </source>
</evidence>
<name>A0A3P7PQ54_DIBLA</name>
<dbReference type="EMBL" id="UYRU01115046">
    <property type="protein sequence ID" value="VDN45171.1"/>
    <property type="molecule type" value="Genomic_DNA"/>
</dbReference>
<dbReference type="OrthoDB" id="2414538at2759"/>
<reference evidence="1 2" key="1">
    <citation type="submission" date="2018-11" db="EMBL/GenBank/DDBJ databases">
        <authorList>
            <consortium name="Pathogen Informatics"/>
        </authorList>
    </citation>
    <scope>NUCLEOTIDE SEQUENCE [LARGE SCALE GENOMIC DNA]</scope>
</reference>
<sequence length="81" mass="9268">MSFLKNVEMTRVTSVSMTYLIKRREAHESIEELVDAYGLSPDDYFQTPTGAYFVKASVRMGLLPQILEQFIVTRKKYVATG</sequence>